<dbReference type="PIRSF" id="PIRSF037318">
    <property type="entry name" value="RfaP"/>
    <property type="match status" value="1"/>
</dbReference>
<dbReference type="eggNOG" id="COG0515">
    <property type="taxonomic scope" value="Bacteria"/>
</dbReference>
<dbReference type="InterPro" id="IPR017172">
    <property type="entry name" value="Lsacc_core_hep_kinase_RfaP"/>
</dbReference>
<evidence type="ECO:0000313" key="3">
    <source>
        <dbReference type="EMBL" id="KGD64402.1"/>
    </source>
</evidence>
<dbReference type="OrthoDB" id="9782725at2"/>
<dbReference type="NCBIfam" id="NF011703">
    <property type="entry name" value="PRK15123.1"/>
    <property type="match status" value="1"/>
</dbReference>
<dbReference type="RefSeq" id="WP_035233354.1">
    <property type="nucleotide sequence ID" value="NZ_ARXV01000009.1"/>
</dbReference>
<protein>
    <recommendedName>
        <fullName evidence="1">Lipopolysaccharide core heptose(I) kinase</fullName>
        <ecNumber evidence="1">2.7.1.-</ecNumber>
    </recommendedName>
</protein>
<evidence type="ECO:0000256" key="2">
    <source>
        <dbReference type="PIRSR" id="PIRSR037318-50"/>
    </source>
</evidence>
<dbReference type="GO" id="GO:0009244">
    <property type="term" value="P:lipopolysaccharide core region biosynthetic process"/>
    <property type="evidence" value="ECO:0007669"/>
    <property type="project" value="UniProtKB-UniRule"/>
</dbReference>
<keyword evidence="1" id="KW-0067">ATP-binding</keyword>
<comment type="function">
    <text evidence="1">Kinase involved in the biosynthesis of the core oligosaccharide region of lipopolysaccharide (LPS). Catalyzes the phosphorylation of heptose I (HepI), the first heptose added to the Kdo2-lipid A module.</text>
</comment>
<feature type="active site" evidence="2">
    <location>
        <position position="164"/>
    </location>
</feature>
<dbReference type="GO" id="GO:0005524">
    <property type="term" value="F:ATP binding"/>
    <property type="evidence" value="ECO:0007669"/>
    <property type="project" value="UniProtKB-UniRule"/>
</dbReference>
<dbReference type="PATRIC" id="fig|1177154.3.peg.2492"/>
<proteinExistence type="inferred from homology"/>
<evidence type="ECO:0000313" key="4">
    <source>
        <dbReference type="Proteomes" id="UP000029444"/>
    </source>
</evidence>
<sequence length="272" mass="31481">MTEIFLRDEFASAWHDRDPFECVDALEGEVFRAREGRRTLRFAMGGKSFFLKYHRGVGWKEVLKNLIQLRLPIISALSEVRAIEAVAAAGLDTMTIAGYGQKGINPARIHSFLITDDLANTLSLEDAGLIWEKTPPDPVFKRALMANVVRVARSMHEAGINHRDFYLCHFLMDLARWDIQDGDAPLYLIDLHRAQVRGEVPWRWLVKDVSGLFYSAMDIGLTARDVLRCMALYSGKSWRETLREDKRFWLAVRERAEKLYRKDKQREAPRWI</sequence>
<dbReference type="Proteomes" id="UP000029444">
    <property type="component" value="Unassembled WGS sequence"/>
</dbReference>
<reference evidence="3 4" key="1">
    <citation type="submission" date="2012-09" db="EMBL/GenBank/DDBJ databases">
        <title>Genome Sequence of alkane-degrading Bacterium Alcanivorax sp. 19-m-6.</title>
        <authorList>
            <person name="Lai Q."/>
            <person name="Shao Z."/>
        </authorList>
    </citation>
    <scope>NUCLEOTIDE SEQUENCE [LARGE SCALE GENOMIC DNA]</scope>
    <source>
        <strain evidence="3 4">19-m-6</strain>
    </source>
</reference>
<keyword evidence="1" id="KW-0808">Transferase</keyword>
<keyword evidence="4" id="KW-1185">Reference proteome</keyword>
<gene>
    <name evidence="3" type="ORF">Y5S_02457</name>
</gene>
<dbReference type="Pfam" id="PF06293">
    <property type="entry name" value="Kdo"/>
    <property type="match status" value="1"/>
</dbReference>
<evidence type="ECO:0000256" key="1">
    <source>
        <dbReference type="PIRNR" id="PIRNR037318"/>
    </source>
</evidence>
<dbReference type="GO" id="GO:0016301">
    <property type="term" value="F:kinase activity"/>
    <property type="evidence" value="ECO:0007669"/>
    <property type="project" value="UniProtKB-UniRule"/>
</dbReference>
<keyword evidence="1 3" id="KW-0418">Kinase</keyword>
<comment type="caution">
    <text evidence="3">The sequence shown here is derived from an EMBL/GenBank/DDBJ whole genome shotgun (WGS) entry which is preliminary data.</text>
</comment>
<name>A0A095SIJ2_9GAMM</name>
<keyword evidence="1" id="KW-0448">Lipopolysaccharide biosynthesis</keyword>
<accession>A0A095SIJ2</accession>
<organism evidence="3 4">
    <name type="scientific">Alcanivorax nanhaiticus</name>
    <dbReference type="NCBI Taxonomy" id="1177154"/>
    <lineage>
        <taxon>Bacteria</taxon>
        <taxon>Pseudomonadati</taxon>
        <taxon>Pseudomonadota</taxon>
        <taxon>Gammaproteobacteria</taxon>
        <taxon>Oceanospirillales</taxon>
        <taxon>Alcanivoracaceae</taxon>
        <taxon>Alcanivorax</taxon>
    </lineage>
</organism>
<dbReference type="STRING" id="1177154.Y5S_02457"/>
<dbReference type="EMBL" id="ARXV01000009">
    <property type="protein sequence ID" value="KGD64402.1"/>
    <property type="molecule type" value="Genomic_DNA"/>
</dbReference>
<keyword evidence="1" id="KW-0547">Nucleotide-binding</keyword>
<comment type="similarity">
    <text evidence="1">Belongs to the protein kinase superfamily. KdkA/rfaP family.</text>
</comment>
<dbReference type="AlphaFoldDB" id="A0A095SIJ2"/>
<comment type="pathway">
    <text evidence="1">Bacterial outer membrane biogenesis; LPS core biosynthesis.</text>
</comment>
<dbReference type="UniPathway" id="UPA00958"/>
<dbReference type="EC" id="2.7.1.-" evidence="1"/>